<comment type="similarity">
    <text evidence="11">In the N-terminal section; belongs to the FAD-binding oxidoreductase/transferase type 4 family.</text>
</comment>
<evidence type="ECO:0000259" key="14">
    <source>
        <dbReference type="PROSITE" id="PS51387"/>
    </source>
</evidence>
<dbReference type="EC" id="1.1.99.39" evidence="9"/>
<evidence type="ECO:0000313" key="16">
    <source>
        <dbReference type="Proteomes" id="UP000028302"/>
    </source>
</evidence>
<dbReference type="Pfam" id="PF02913">
    <property type="entry name" value="FAD-oxidase_C"/>
    <property type="match status" value="1"/>
</dbReference>
<keyword evidence="8" id="KW-0411">Iron-sulfur</keyword>
<keyword evidence="6" id="KW-0560">Oxidoreductase</keyword>
<name>A0A084ING2_SALHC</name>
<keyword evidence="3" id="KW-0285">Flavoprotein</keyword>
<protein>
    <recommendedName>
        <fullName evidence="12">D-2-hydroxyglutarate dehydrogenase</fullName>
        <ecNumber evidence="9">1.1.99.39</ecNumber>
    </recommendedName>
</protein>
<dbReference type="GO" id="GO:0004458">
    <property type="term" value="F:D-lactate dehydrogenase (cytochrome) activity"/>
    <property type="evidence" value="ECO:0007669"/>
    <property type="project" value="TreeGrafter"/>
</dbReference>
<dbReference type="PANTHER" id="PTHR11748">
    <property type="entry name" value="D-LACTATE DEHYDROGENASE"/>
    <property type="match status" value="1"/>
</dbReference>
<dbReference type="InterPro" id="IPR036318">
    <property type="entry name" value="FAD-bd_PCMH-like_sf"/>
</dbReference>
<evidence type="ECO:0000256" key="6">
    <source>
        <dbReference type="ARBA" id="ARBA00023002"/>
    </source>
</evidence>
<dbReference type="Pfam" id="PF01565">
    <property type="entry name" value="FAD_binding_4"/>
    <property type="match status" value="1"/>
</dbReference>
<dbReference type="PANTHER" id="PTHR11748:SF119">
    <property type="entry name" value="D-2-HYDROXYGLUTARATE DEHYDROGENASE"/>
    <property type="match status" value="1"/>
</dbReference>
<proteinExistence type="inferred from homology"/>
<accession>A0A084ING2</accession>
<reference evidence="15 16" key="1">
    <citation type="submission" date="2013-03" db="EMBL/GenBank/DDBJ databases">
        <title>Salinisphaera hydrothermalis C41B8 Genome Sequencing.</title>
        <authorList>
            <person name="Li C."/>
            <person name="Lai Q."/>
            <person name="Shao Z."/>
        </authorList>
    </citation>
    <scope>NUCLEOTIDE SEQUENCE [LARGE SCALE GENOMIC DNA]</scope>
    <source>
        <strain evidence="15 16">C41B8</strain>
    </source>
</reference>
<dbReference type="eggNOG" id="COG0247">
    <property type="taxonomic scope" value="Bacteria"/>
</dbReference>
<evidence type="ECO:0000256" key="1">
    <source>
        <dbReference type="ARBA" id="ARBA00001974"/>
    </source>
</evidence>
<dbReference type="PROSITE" id="PS00198">
    <property type="entry name" value="4FE4S_FER_1"/>
    <property type="match status" value="1"/>
</dbReference>
<dbReference type="AlphaFoldDB" id="A0A084ING2"/>
<evidence type="ECO:0000256" key="12">
    <source>
        <dbReference type="ARBA" id="ARBA00067680"/>
    </source>
</evidence>
<organism evidence="15 16">
    <name type="scientific">Salinisphaera hydrothermalis (strain C41B8)</name>
    <dbReference type="NCBI Taxonomy" id="1304275"/>
    <lineage>
        <taxon>Bacteria</taxon>
        <taxon>Pseudomonadati</taxon>
        <taxon>Pseudomonadota</taxon>
        <taxon>Gammaproteobacteria</taxon>
        <taxon>Salinisphaerales</taxon>
        <taxon>Salinisphaeraceae</taxon>
        <taxon>Salinisphaera</taxon>
    </lineage>
</organism>
<evidence type="ECO:0000256" key="3">
    <source>
        <dbReference type="ARBA" id="ARBA00022630"/>
    </source>
</evidence>
<dbReference type="Proteomes" id="UP000028302">
    <property type="component" value="Unassembled WGS sequence"/>
</dbReference>
<evidence type="ECO:0000256" key="9">
    <source>
        <dbReference type="ARBA" id="ARBA00039003"/>
    </source>
</evidence>
<dbReference type="OrthoDB" id="9811557at2"/>
<dbReference type="SUPFAM" id="SSF46548">
    <property type="entry name" value="alpha-helical ferredoxin"/>
    <property type="match status" value="1"/>
</dbReference>
<dbReference type="InterPro" id="IPR017896">
    <property type="entry name" value="4Fe4S_Fe-S-bd"/>
</dbReference>
<dbReference type="PROSITE" id="PS51379">
    <property type="entry name" value="4FE4S_FER_2"/>
    <property type="match status" value="1"/>
</dbReference>
<evidence type="ECO:0000259" key="13">
    <source>
        <dbReference type="PROSITE" id="PS51379"/>
    </source>
</evidence>
<comment type="catalytic activity">
    <reaction evidence="10">
        <text>(R)-2-hydroxyglutarate + A = 2-oxoglutarate + AH2</text>
        <dbReference type="Rhea" id="RHEA:38295"/>
        <dbReference type="ChEBI" id="CHEBI:13193"/>
        <dbReference type="ChEBI" id="CHEBI:15801"/>
        <dbReference type="ChEBI" id="CHEBI:16810"/>
        <dbReference type="ChEBI" id="CHEBI:17499"/>
        <dbReference type="EC" id="1.1.99.39"/>
    </reaction>
    <physiologicalReaction direction="left-to-right" evidence="10">
        <dbReference type="Rhea" id="RHEA:38296"/>
    </physiologicalReaction>
</comment>
<dbReference type="GO" id="GO:0046872">
    <property type="term" value="F:metal ion binding"/>
    <property type="evidence" value="ECO:0007669"/>
    <property type="project" value="UniProtKB-KW"/>
</dbReference>
<dbReference type="InterPro" id="IPR004113">
    <property type="entry name" value="FAD-bd_oxidored_4_C"/>
</dbReference>
<keyword evidence="4" id="KW-0479">Metal-binding</keyword>
<keyword evidence="7" id="KW-0408">Iron</keyword>
<keyword evidence="2" id="KW-0004">4Fe-4S</keyword>
<keyword evidence="5" id="KW-0274">FAD</keyword>
<dbReference type="InterPro" id="IPR006094">
    <property type="entry name" value="Oxid_FAD_bind_N"/>
</dbReference>
<dbReference type="eggNOG" id="COG0277">
    <property type="taxonomic scope" value="Bacteria"/>
</dbReference>
<dbReference type="STRING" id="1304275.C41B8_05073"/>
<dbReference type="PROSITE" id="PS51387">
    <property type="entry name" value="FAD_PCMH"/>
    <property type="match status" value="1"/>
</dbReference>
<evidence type="ECO:0000313" key="15">
    <source>
        <dbReference type="EMBL" id="KEZ78246.1"/>
    </source>
</evidence>
<evidence type="ECO:0000256" key="4">
    <source>
        <dbReference type="ARBA" id="ARBA00022723"/>
    </source>
</evidence>
<dbReference type="GO" id="GO:0008720">
    <property type="term" value="F:D-lactate dehydrogenase (NAD+) activity"/>
    <property type="evidence" value="ECO:0007669"/>
    <property type="project" value="TreeGrafter"/>
</dbReference>
<dbReference type="Gene3D" id="3.30.70.2740">
    <property type="match status" value="1"/>
</dbReference>
<dbReference type="InterPro" id="IPR017900">
    <property type="entry name" value="4Fe4S_Fe_S_CS"/>
</dbReference>
<dbReference type="Pfam" id="PF13183">
    <property type="entry name" value="Fer4_8"/>
    <property type="match status" value="1"/>
</dbReference>
<evidence type="ECO:0000256" key="10">
    <source>
        <dbReference type="ARBA" id="ARBA00051291"/>
    </source>
</evidence>
<dbReference type="GO" id="GO:1903457">
    <property type="term" value="P:lactate catabolic process"/>
    <property type="evidence" value="ECO:0007669"/>
    <property type="project" value="TreeGrafter"/>
</dbReference>
<dbReference type="SUPFAM" id="SSF56176">
    <property type="entry name" value="FAD-binding/transporter-associated domain-like"/>
    <property type="match status" value="1"/>
</dbReference>
<keyword evidence="16" id="KW-1185">Reference proteome</keyword>
<evidence type="ECO:0000256" key="5">
    <source>
        <dbReference type="ARBA" id="ARBA00022827"/>
    </source>
</evidence>
<feature type="domain" description="FAD-binding PCMH-type" evidence="14">
    <location>
        <begin position="48"/>
        <end position="275"/>
    </location>
</feature>
<dbReference type="SUPFAM" id="SSF55103">
    <property type="entry name" value="FAD-linked oxidases, C-terminal domain"/>
    <property type="match status" value="1"/>
</dbReference>
<dbReference type="InterPro" id="IPR016169">
    <property type="entry name" value="FAD-bd_PCMH_sub2"/>
</dbReference>
<dbReference type="FunFam" id="3.30.70.2740:FF:000003">
    <property type="entry name" value="Oxidoreductase, FAD-binding, putative"/>
    <property type="match status" value="1"/>
</dbReference>
<dbReference type="GO" id="GO:0051539">
    <property type="term" value="F:4 iron, 4 sulfur cluster binding"/>
    <property type="evidence" value="ECO:0007669"/>
    <property type="project" value="UniProtKB-KW"/>
</dbReference>
<dbReference type="GO" id="GO:0051990">
    <property type="term" value="F:(R)-2-hydroxyglutarate dehydrogenase activity"/>
    <property type="evidence" value="ECO:0007669"/>
    <property type="project" value="UniProtKB-EC"/>
</dbReference>
<dbReference type="Gene3D" id="3.30.465.10">
    <property type="match status" value="1"/>
</dbReference>
<dbReference type="InterPro" id="IPR016166">
    <property type="entry name" value="FAD-bd_PCMH"/>
</dbReference>
<dbReference type="InterPro" id="IPR016164">
    <property type="entry name" value="FAD-linked_Oxase-like_C"/>
</dbReference>
<evidence type="ECO:0000256" key="11">
    <source>
        <dbReference type="ARBA" id="ARBA00060924"/>
    </source>
</evidence>
<evidence type="ECO:0000256" key="7">
    <source>
        <dbReference type="ARBA" id="ARBA00023004"/>
    </source>
</evidence>
<evidence type="ECO:0000256" key="2">
    <source>
        <dbReference type="ARBA" id="ARBA00022485"/>
    </source>
</evidence>
<comment type="caution">
    <text evidence="15">The sequence shown here is derived from an EMBL/GenBank/DDBJ whole genome shotgun (WGS) entry which is preliminary data.</text>
</comment>
<comment type="cofactor">
    <cofactor evidence="1">
        <name>FAD</name>
        <dbReference type="ChEBI" id="CHEBI:57692"/>
    </cofactor>
</comment>
<sequence length="1000" mass="108515">MLPTLPPEHALDSLHCAFVERVAALGFTGDIDTSYATRITLATDNSAFQTLPAGVFFPRDEADIERVASALAEPEFQAVYLAPRGGGTSTIGCSLTAGFVLDCSRHMNRIVSIDPNAREVIVQPGVVLDQLNAALAEHDLFFAPNVAPSSRATLGGMANTDGCGKGSRIYGKTSDHVLATRVVLTDGAAHVIDSRDDAPAPDARIAAINDRVKSIIDDNRGEIARVFPDLSRYLSGYNLAQAVDAQGRCHLNKLIGGSEGTLALVSELTLKLTPIPNTTVLYALRYDSFDAALRDAERLVEYDPSAIESVDEKVMGLARDNPIYERVRDMIENADGSTPGAVNLVEFAGRDALPEGASRLDAALNNDEAGATGHYRAESAEQRAALWDLRKGGVGLLGSTPGAKKPLPFVEDTVVDPRVLADYVADFRAILDEYGVAYGMFGHIDVGCLHVRPALDLTDPDDERIMREITTRVRHLAESYGGLLWNEHGKGYRSEYNRPFFGEPLYGALGDIKRAFDPRNQLNPGKIVALEPERVPIAAMDAPTRGTFDRQIPADERTAFPGAMQCNGNGACFDYDPAHVMCPSYRATRDRLHSPKGRASAMREWLRQLAATGQTTADLVPAESPLWLRAARDLGAAPTDPEADFSHQVWQAMDGCLSCRACATQCPIRVDVPTFKSEFLALYHGRYARPPADYALAGLETGAAWAAKLPGLANTALRVPALRRILADKLGLVDPPALSRPSLPAWLKQYPAYRYTPDSWALMDDRERKRTVFVFQDAFTSFFDAPVAIAVVELIAALGYRPQVVPFSASGKPLHVKGFLPEFERTANRHARVVEAVAEHGRPLVGIEPSVTLALDTDYRQAIGRALPVQPFEQWLAAALGEQAPSVVADASPTYRLFNHCTARTESSASSRAWRDAFEHLGLVLETGDVGCCGMSGAYGHEARHRDTSQAIFELSWAETLAASTPQPLVPGYSCRSQIARFQQKTAQHPAQVLLAALRA</sequence>
<dbReference type="GO" id="GO:0071949">
    <property type="term" value="F:FAD binding"/>
    <property type="evidence" value="ECO:0007669"/>
    <property type="project" value="InterPro"/>
</dbReference>
<gene>
    <name evidence="15" type="ORF">C41B8_05073</name>
</gene>
<dbReference type="EMBL" id="APNK01000005">
    <property type="protein sequence ID" value="KEZ78246.1"/>
    <property type="molecule type" value="Genomic_DNA"/>
</dbReference>
<feature type="domain" description="4Fe-4S ferredoxin-type" evidence="13">
    <location>
        <begin position="647"/>
        <end position="678"/>
    </location>
</feature>
<evidence type="ECO:0000256" key="8">
    <source>
        <dbReference type="ARBA" id="ARBA00023014"/>
    </source>
</evidence>
<dbReference type="PATRIC" id="fig|1304275.5.peg.1037"/>